<proteinExistence type="predicted"/>
<organism evidence="2 3">
    <name type="scientific">Mytilus galloprovincialis</name>
    <name type="common">Mediterranean mussel</name>
    <dbReference type="NCBI Taxonomy" id="29158"/>
    <lineage>
        <taxon>Eukaryota</taxon>
        <taxon>Metazoa</taxon>
        <taxon>Spiralia</taxon>
        <taxon>Lophotrochozoa</taxon>
        <taxon>Mollusca</taxon>
        <taxon>Bivalvia</taxon>
        <taxon>Autobranchia</taxon>
        <taxon>Pteriomorphia</taxon>
        <taxon>Mytilida</taxon>
        <taxon>Mytiloidea</taxon>
        <taxon>Mytilidae</taxon>
        <taxon>Mytilinae</taxon>
        <taxon>Mytilus</taxon>
    </lineage>
</organism>
<dbReference type="EMBL" id="UYJE01000436">
    <property type="protein sequence ID" value="VDH93323.1"/>
    <property type="molecule type" value="Genomic_DNA"/>
</dbReference>
<accession>A0A8B6BQC1</accession>
<sequence length="269" mass="30219">MSCRSSALVDILEETDTSRLRGGIESDLSLSCVIHIILKLVLTYISRKDMTRKFKKDHLKETKTASMTENTGKNKYKNVFPYDETRVILDLQPGKAGSDYINASFINFSLLFLGVPSVTVICDGGWSKRSHKHSYNALGGVGVIIGAETKKNLHLGVRNKYCYICNRASNLKVDAKEHECFKNWDKSSQAMEADIIVEGFLKANEHGVRYMHLIGDGDSSVYAQIMQNVPVWGKYVKKIECSNHVCKCVCALILRNLLMKTQSTKAREN</sequence>
<dbReference type="InterPro" id="IPR049012">
    <property type="entry name" value="Mutator_transp_dom"/>
</dbReference>
<reference evidence="2" key="1">
    <citation type="submission" date="2018-11" db="EMBL/GenBank/DDBJ databases">
        <authorList>
            <person name="Alioto T."/>
            <person name="Alioto T."/>
        </authorList>
    </citation>
    <scope>NUCLEOTIDE SEQUENCE</scope>
</reference>
<dbReference type="InterPro" id="IPR050348">
    <property type="entry name" value="Protein-Tyr_Phosphatase"/>
</dbReference>
<dbReference type="SUPFAM" id="SSF52799">
    <property type="entry name" value="(Phosphotyrosine protein) phosphatases II"/>
    <property type="match status" value="1"/>
</dbReference>
<dbReference type="AlphaFoldDB" id="A0A8B6BQC1"/>
<name>A0A8B6BQC1_MYTGA</name>
<feature type="domain" description="Tyrosine-protein phosphatase" evidence="1">
    <location>
        <begin position="63"/>
        <end position="107"/>
    </location>
</feature>
<evidence type="ECO:0000313" key="3">
    <source>
        <dbReference type="Proteomes" id="UP000596742"/>
    </source>
</evidence>
<dbReference type="InterPro" id="IPR000242">
    <property type="entry name" value="PTP_cat"/>
</dbReference>
<dbReference type="Pfam" id="PF00102">
    <property type="entry name" value="Y_phosphatase"/>
    <property type="match status" value="1"/>
</dbReference>
<comment type="caution">
    <text evidence="2">The sequence shown here is derived from an EMBL/GenBank/DDBJ whole genome shotgun (WGS) entry which is preliminary data.</text>
</comment>
<dbReference type="InterPro" id="IPR029021">
    <property type="entry name" value="Prot-tyrosine_phosphatase-like"/>
</dbReference>
<dbReference type="PROSITE" id="PS50055">
    <property type="entry name" value="TYR_PHOSPHATASE_PTP"/>
    <property type="match status" value="1"/>
</dbReference>
<dbReference type="OrthoDB" id="6056408at2759"/>
<keyword evidence="3" id="KW-1185">Reference proteome</keyword>
<gene>
    <name evidence="2" type="ORF">MGAL_10B084577</name>
</gene>
<dbReference type="Pfam" id="PF20700">
    <property type="entry name" value="Mutator"/>
    <property type="match status" value="1"/>
</dbReference>
<dbReference type="PANTHER" id="PTHR19134:SF449">
    <property type="entry name" value="TYROSINE-PROTEIN PHOSPHATASE 1"/>
    <property type="match status" value="1"/>
</dbReference>
<dbReference type="PANTHER" id="PTHR19134">
    <property type="entry name" value="RECEPTOR-TYPE TYROSINE-PROTEIN PHOSPHATASE"/>
    <property type="match status" value="1"/>
</dbReference>
<dbReference type="Proteomes" id="UP000596742">
    <property type="component" value="Unassembled WGS sequence"/>
</dbReference>
<dbReference type="GO" id="GO:0004725">
    <property type="term" value="F:protein tyrosine phosphatase activity"/>
    <property type="evidence" value="ECO:0007669"/>
    <property type="project" value="InterPro"/>
</dbReference>
<evidence type="ECO:0000259" key="1">
    <source>
        <dbReference type="PROSITE" id="PS50055"/>
    </source>
</evidence>
<dbReference type="Gene3D" id="3.90.190.10">
    <property type="entry name" value="Protein tyrosine phosphatase superfamily"/>
    <property type="match status" value="1"/>
</dbReference>
<protein>
    <recommendedName>
        <fullName evidence="1">Tyrosine-protein phosphatase domain-containing protein</fullName>
    </recommendedName>
</protein>
<evidence type="ECO:0000313" key="2">
    <source>
        <dbReference type="EMBL" id="VDH93323.1"/>
    </source>
</evidence>